<dbReference type="Proteomes" id="UP000184073">
    <property type="component" value="Unassembled WGS sequence"/>
</dbReference>
<dbReference type="GeneID" id="63731745"/>
<gene>
    <name evidence="1" type="ORF">ASPVEDRAFT_740275</name>
</gene>
<dbReference type="VEuPathDB" id="FungiDB:ASPVEDRAFT_740275"/>
<dbReference type="AlphaFoldDB" id="A0A1L9PPZ7"/>
<dbReference type="RefSeq" id="XP_040669343.1">
    <property type="nucleotide sequence ID" value="XM_040816234.1"/>
</dbReference>
<organism evidence="1 2">
    <name type="scientific">Aspergillus versicolor CBS 583.65</name>
    <dbReference type="NCBI Taxonomy" id="1036611"/>
    <lineage>
        <taxon>Eukaryota</taxon>
        <taxon>Fungi</taxon>
        <taxon>Dikarya</taxon>
        <taxon>Ascomycota</taxon>
        <taxon>Pezizomycotina</taxon>
        <taxon>Eurotiomycetes</taxon>
        <taxon>Eurotiomycetidae</taxon>
        <taxon>Eurotiales</taxon>
        <taxon>Aspergillaceae</taxon>
        <taxon>Aspergillus</taxon>
        <taxon>Aspergillus subgen. Nidulantes</taxon>
    </lineage>
</organism>
<evidence type="ECO:0000313" key="1">
    <source>
        <dbReference type="EMBL" id="OJJ03581.1"/>
    </source>
</evidence>
<proteinExistence type="predicted"/>
<name>A0A1L9PPZ7_ASPVE</name>
<keyword evidence="2" id="KW-1185">Reference proteome</keyword>
<reference evidence="2" key="1">
    <citation type="journal article" date="2017" name="Genome Biol.">
        <title>Comparative genomics reveals high biological diversity and specific adaptations in the industrially and medically important fungal genus Aspergillus.</title>
        <authorList>
            <person name="de Vries R.P."/>
            <person name="Riley R."/>
            <person name="Wiebenga A."/>
            <person name="Aguilar-Osorio G."/>
            <person name="Amillis S."/>
            <person name="Uchima C.A."/>
            <person name="Anderluh G."/>
            <person name="Asadollahi M."/>
            <person name="Askin M."/>
            <person name="Barry K."/>
            <person name="Battaglia E."/>
            <person name="Bayram O."/>
            <person name="Benocci T."/>
            <person name="Braus-Stromeyer S.A."/>
            <person name="Caldana C."/>
            <person name="Canovas D."/>
            <person name="Cerqueira G.C."/>
            <person name="Chen F."/>
            <person name="Chen W."/>
            <person name="Choi C."/>
            <person name="Clum A."/>
            <person name="Dos Santos R.A."/>
            <person name="Damasio A.R."/>
            <person name="Diallinas G."/>
            <person name="Emri T."/>
            <person name="Fekete E."/>
            <person name="Flipphi M."/>
            <person name="Freyberg S."/>
            <person name="Gallo A."/>
            <person name="Gournas C."/>
            <person name="Habgood R."/>
            <person name="Hainaut M."/>
            <person name="Harispe M.L."/>
            <person name="Henrissat B."/>
            <person name="Hilden K.S."/>
            <person name="Hope R."/>
            <person name="Hossain A."/>
            <person name="Karabika E."/>
            <person name="Karaffa L."/>
            <person name="Karanyi Z."/>
            <person name="Krasevec N."/>
            <person name="Kuo A."/>
            <person name="Kusch H."/>
            <person name="LaButti K."/>
            <person name="Lagendijk E.L."/>
            <person name="Lapidus A."/>
            <person name="Levasseur A."/>
            <person name="Lindquist E."/>
            <person name="Lipzen A."/>
            <person name="Logrieco A.F."/>
            <person name="MacCabe A."/>
            <person name="Maekelae M.R."/>
            <person name="Malavazi I."/>
            <person name="Melin P."/>
            <person name="Meyer V."/>
            <person name="Mielnichuk N."/>
            <person name="Miskei M."/>
            <person name="Molnar A.P."/>
            <person name="Mule G."/>
            <person name="Ngan C.Y."/>
            <person name="Orejas M."/>
            <person name="Orosz E."/>
            <person name="Ouedraogo J.P."/>
            <person name="Overkamp K.M."/>
            <person name="Park H.-S."/>
            <person name="Perrone G."/>
            <person name="Piumi F."/>
            <person name="Punt P.J."/>
            <person name="Ram A.F."/>
            <person name="Ramon A."/>
            <person name="Rauscher S."/>
            <person name="Record E."/>
            <person name="Riano-Pachon D.M."/>
            <person name="Robert V."/>
            <person name="Roehrig J."/>
            <person name="Ruller R."/>
            <person name="Salamov A."/>
            <person name="Salih N.S."/>
            <person name="Samson R.A."/>
            <person name="Sandor E."/>
            <person name="Sanguinetti M."/>
            <person name="Schuetze T."/>
            <person name="Sepcic K."/>
            <person name="Shelest E."/>
            <person name="Sherlock G."/>
            <person name="Sophianopoulou V."/>
            <person name="Squina F.M."/>
            <person name="Sun H."/>
            <person name="Susca A."/>
            <person name="Todd R.B."/>
            <person name="Tsang A."/>
            <person name="Unkles S.E."/>
            <person name="van de Wiele N."/>
            <person name="van Rossen-Uffink D."/>
            <person name="Oliveira J.V."/>
            <person name="Vesth T.C."/>
            <person name="Visser J."/>
            <person name="Yu J.-H."/>
            <person name="Zhou M."/>
            <person name="Andersen M.R."/>
            <person name="Archer D.B."/>
            <person name="Baker S.E."/>
            <person name="Benoit I."/>
            <person name="Brakhage A.A."/>
            <person name="Braus G.H."/>
            <person name="Fischer R."/>
            <person name="Frisvad J.C."/>
            <person name="Goldman G.H."/>
            <person name="Houbraken J."/>
            <person name="Oakley B."/>
            <person name="Pocsi I."/>
            <person name="Scazzocchio C."/>
            <person name="Seiboth B."/>
            <person name="vanKuyk P.A."/>
            <person name="Wortman J."/>
            <person name="Dyer P.S."/>
            <person name="Grigoriev I.V."/>
        </authorList>
    </citation>
    <scope>NUCLEOTIDE SEQUENCE [LARGE SCALE GENOMIC DNA]</scope>
    <source>
        <strain evidence="2">CBS 583.65</strain>
    </source>
</reference>
<accession>A0A1L9PPZ7</accession>
<dbReference type="EMBL" id="KV878130">
    <property type="protein sequence ID" value="OJJ03581.1"/>
    <property type="molecule type" value="Genomic_DNA"/>
</dbReference>
<sequence length="134" mass="15100">MVIPWNAPSIPFPLWVVDGLDLLTRKVVCLNDLTPEGQRTLYNWGNRRSDHADFAHSTHQQECRFDVSLLRVDEFPATTRKGAFLAVGDAREQWASQHRVRHGQHQIGSGVEDDDSRANWPASRVAAVHHLGAI</sequence>
<evidence type="ECO:0000313" key="2">
    <source>
        <dbReference type="Proteomes" id="UP000184073"/>
    </source>
</evidence>
<protein>
    <submittedName>
        <fullName evidence="1">Uncharacterized protein</fullName>
    </submittedName>
</protein>